<protein>
    <submittedName>
        <fullName evidence="1">Uncharacterized protein</fullName>
    </submittedName>
</protein>
<dbReference type="GO" id="GO:0016798">
    <property type="term" value="F:hydrolase activity, acting on glycosyl bonds"/>
    <property type="evidence" value="ECO:0007669"/>
    <property type="project" value="UniProtKB-KW"/>
</dbReference>
<keyword evidence="1" id="KW-0326">Glycosidase</keyword>
<keyword evidence="1" id="KW-0378">Hydrolase</keyword>
<geneLocation type="plasmid" evidence="1">
    <name>pFP11</name>
</geneLocation>
<reference evidence="1" key="1">
    <citation type="journal article" date="2008" name="Appl. Environ. Microbiol.">
        <title>Characterization of replication and conjugation of Streptomyces circular plasmids pFP1 and pFP11 and their ability to propagate in linear mode with artificially attached telomeres.</title>
        <authorList>
            <person name="Zhang R."/>
            <person name="Zeng A."/>
            <person name="Fang P."/>
            <person name="Qin Z."/>
        </authorList>
    </citation>
    <scope>NUCLEOTIDE SEQUENCE</scope>
    <source>
        <strain evidence="1">F11</strain>
        <plasmid evidence="1">pFP11</plasmid>
    </source>
</reference>
<keyword evidence="1" id="KW-0614">Plasmid</keyword>
<accession>Q58IS1</accession>
<dbReference type="EMBL" id="AY943952">
    <property type="protein sequence ID" value="AAX51312.1"/>
    <property type="molecule type" value="Genomic_DNA"/>
</dbReference>
<name>Q58IS1_9ACTN</name>
<sequence length="124" mass="12813">MGPVFSVPLRGTGPCVENGRTAMELRIHRAAGICFPHSDPSEWARAFGDWRRRASSRLADKISRYAGAVRLGTYTAAGTATGVVAAASGMETADAISLGMNVAATAAAFWPLSKKPNTGGTGAC</sequence>
<evidence type="ECO:0000313" key="1">
    <source>
        <dbReference type="EMBL" id="AAX51312.1"/>
    </source>
</evidence>
<dbReference type="AlphaFoldDB" id="Q58IS1"/>
<organism evidence="1">
    <name type="scientific">Streptomyces sp. F11</name>
    <dbReference type="NCBI Taxonomy" id="319318"/>
    <lineage>
        <taxon>Bacteria</taxon>
        <taxon>Bacillati</taxon>
        <taxon>Actinomycetota</taxon>
        <taxon>Actinomycetes</taxon>
        <taxon>Kitasatosporales</taxon>
        <taxon>Streptomycetaceae</taxon>
        <taxon>Streptomyces</taxon>
    </lineage>
</organism>
<gene>
    <name evidence="1" type="ORF">pFP11.8c</name>
</gene>
<proteinExistence type="predicted"/>